<dbReference type="Proteomes" id="UP001162480">
    <property type="component" value="Chromosome 2"/>
</dbReference>
<evidence type="ECO:0000313" key="1">
    <source>
        <dbReference type="EMBL" id="CAI9717155.1"/>
    </source>
</evidence>
<evidence type="ECO:0000313" key="2">
    <source>
        <dbReference type="Proteomes" id="UP001162480"/>
    </source>
</evidence>
<dbReference type="EMBL" id="OX597815">
    <property type="protein sequence ID" value="CAI9717155.1"/>
    <property type="molecule type" value="Genomic_DNA"/>
</dbReference>
<name>A0AA36EYV4_OCTVU</name>
<proteinExistence type="predicted"/>
<sequence>MDLDTSNNGLLTCNSSWQLTSVSPCILGGKIQLLQTTNLKKFLSEHDWDIIGNRDLHWTNYISKIVKTAEGVLASLSKTFVSCSPVIYLKLYMTLVYPHIEFVSPV</sequence>
<gene>
    <name evidence="1" type="ORF">OCTVUL_1B017107</name>
</gene>
<reference evidence="1" key="1">
    <citation type="submission" date="2023-08" db="EMBL/GenBank/DDBJ databases">
        <authorList>
            <person name="Alioto T."/>
            <person name="Alioto T."/>
            <person name="Gomez Garrido J."/>
        </authorList>
    </citation>
    <scope>NUCLEOTIDE SEQUENCE</scope>
</reference>
<organism evidence="1 2">
    <name type="scientific">Octopus vulgaris</name>
    <name type="common">Common octopus</name>
    <dbReference type="NCBI Taxonomy" id="6645"/>
    <lineage>
        <taxon>Eukaryota</taxon>
        <taxon>Metazoa</taxon>
        <taxon>Spiralia</taxon>
        <taxon>Lophotrochozoa</taxon>
        <taxon>Mollusca</taxon>
        <taxon>Cephalopoda</taxon>
        <taxon>Coleoidea</taxon>
        <taxon>Octopodiformes</taxon>
        <taxon>Octopoda</taxon>
        <taxon>Incirrata</taxon>
        <taxon>Octopodidae</taxon>
        <taxon>Octopus</taxon>
    </lineage>
</organism>
<keyword evidence="2" id="KW-1185">Reference proteome</keyword>
<protein>
    <submittedName>
        <fullName evidence="1">Uncharacterized protein</fullName>
    </submittedName>
</protein>
<dbReference type="AlphaFoldDB" id="A0AA36EYV4"/>
<accession>A0AA36EYV4</accession>